<feature type="compositionally biased region" description="Acidic residues" evidence="4">
    <location>
        <begin position="59"/>
        <end position="78"/>
    </location>
</feature>
<feature type="region of interest" description="Disordered" evidence="4">
    <location>
        <begin position="1"/>
        <end position="149"/>
    </location>
</feature>
<evidence type="ECO:0000256" key="3">
    <source>
        <dbReference type="ARBA" id="ARBA00038335"/>
    </source>
</evidence>
<evidence type="ECO:0000313" key="6">
    <source>
        <dbReference type="EMBL" id="KAJ9152294.1"/>
    </source>
</evidence>
<evidence type="ECO:0000259" key="5">
    <source>
        <dbReference type="Pfam" id="PF04003"/>
    </source>
</evidence>
<feature type="compositionally biased region" description="Low complexity" evidence="4">
    <location>
        <begin position="125"/>
        <end position="149"/>
    </location>
</feature>
<dbReference type="Pfam" id="PF04003">
    <property type="entry name" value="Utp12"/>
    <property type="match status" value="1"/>
</dbReference>
<feature type="compositionally biased region" description="Acidic residues" evidence="4">
    <location>
        <begin position="308"/>
        <end position="335"/>
    </location>
</feature>
<evidence type="ECO:0000256" key="4">
    <source>
        <dbReference type="SAM" id="MobiDB-lite"/>
    </source>
</evidence>
<comment type="subcellular location">
    <subcellularLocation>
        <location evidence="1">Nucleus</location>
    </subcellularLocation>
</comment>
<accession>A0AA38VN60</accession>
<dbReference type="PANTHER" id="PTHR44267:SF1">
    <property type="entry name" value="WD REPEAT-CONTAINING PROTEIN 43"/>
    <property type="match status" value="1"/>
</dbReference>
<dbReference type="GO" id="GO:0000462">
    <property type="term" value="P:maturation of SSU-rRNA from tricistronic rRNA transcript (SSU-rRNA, 5.8S rRNA, LSU-rRNA)"/>
    <property type="evidence" value="ECO:0007669"/>
    <property type="project" value="TreeGrafter"/>
</dbReference>
<organism evidence="6 7">
    <name type="scientific">Coniochaeta hoffmannii</name>
    <dbReference type="NCBI Taxonomy" id="91930"/>
    <lineage>
        <taxon>Eukaryota</taxon>
        <taxon>Fungi</taxon>
        <taxon>Dikarya</taxon>
        <taxon>Ascomycota</taxon>
        <taxon>Pezizomycotina</taxon>
        <taxon>Sordariomycetes</taxon>
        <taxon>Sordariomycetidae</taxon>
        <taxon>Coniochaetales</taxon>
        <taxon>Coniochaetaceae</taxon>
        <taxon>Coniochaeta</taxon>
    </lineage>
</organism>
<keyword evidence="7" id="KW-1185">Reference proteome</keyword>
<sequence length="426" mass="45172">MLAAKRKAPTSLASPAVKTSAKAPTKTRIDETRTAVSTANSVPQSSNAAEPIEISSGSSDDDAYDLEEDASDASDADEPPAKPAQNGVSRPPPATTPSMPSANGDAEMADAPPSDADDDEENDSAEPTLGDLLRGSTTTTTTVDVSASSLQKPAAPLPLTKQPTTIIPTPTLSSLGTVLNQALRTDDADLLESCLSTTDLPTVRATIERLDPSLAGSLLSKLAARMHRRPGRAHSLMTWVQWTLVAHGGALAGRADLLARLADLNRVLEERSRGLPSLLALKGKLDMLDSQMQLRRENKARSRRVEEEGREGDEEDEEEEEEEEGMVYVEGEEETTGVNGMRRIGGGEEDEGLAGNGIGGDSDEDEDSEEESDEDVDAEPVAGEEDVDEDEIDFDDVEESGDDESEAEVEAPPAKVAKTGKKGRRG</sequence>
<evidence type="ECO:0000256" key="1">
    <source>
        <dbReference type="ARBA" id="ARBA00004123"/>
    </source>
</evidence>
<proteinExistence type="inferred from homology"/>
<feature type="compositionally biased region" description="Polar residues" evidence="4">
    <location>
        <begin position="34"/>
        <end position="48"/>
    </location>
</feature>
<dbReference type="PANTHER" id="PTHR44267">
    <property type="entry name" value="WD REPEAT-CONTAINING PROTEIN 43"/>
    <property type="match status" value="1"/>
</dbReference>
<feature type="compositionally biased region" description="Acidic residues" evidence="4">
    <location>
        <begin position="361"/>
        <end position="409"/>
    </location>
</feature>
<dbReference type="InterPro" id="IPR052414">
    <property type="entry name" value="U3_snoRNA-assoc_WDR"/>
</dbReference>
<feature type="compositionally biased region" description="Basic and acidic residues" evidence="4">
    <location>
        <begin position="294"/>
        <end position="307"/>
    </location>
</feature>
<evidence type="ECO:0000313" key="7">
    <source>
        <dbReference type="Proteomes" id="UP001174691"/>
    </source>
</evidence>
<comment type="caution">
    <text evidence="6">The sequence shown here is derived from an EMBL/GenBank/DDBJ whole genome shotgun (WGS) entry which is preliminary data.</text>
</comment>
<feature type="region of interest" description="Disordered" evidence="4">
    <location>
        <begin position="292"/>
        <end position="426"/>
    </location>
</feature>
<protein>
    <recommendedName>
        <fullName evidence="5">Small-subunit processome Utp12 domain-containing protein</fullName>
    </recommendedName>
</protein>
<name>A0AA38VN60_9PEZI</name>
<reference evidence="6" key="1">
    <citation type="submission" date="2022-07" db="EMBL/GenBank/DDBJ databases">
        <title>Fungi with potential for degradation of polypropylene.</title>
        <authorList>
            <person name="Gostincar C."/>
        </authorList>
    </citation>
    <scope>NUCLEOTIDE SEQUENCE</scope>
    <source>
        <strain evidence="6">EXF-13287</strain>
    </source>
</reference>
<dbReference type="AlphaFoldDB" id="A0AA38VN60"/>
<feature type="compositionally biased region" description="Low complexity" evidence="4">
    <location>
        <begin position="96"/>
        <end position="114"/>
    </location>
</feature>
<gene>
    <name evidence="6" type="ORF">NKR19_g4526</name>
</gene>
<dbReference type="GO" id="GO:0005730">
    <property type="term" value="C:nucleolus"/>
    <property type="evidence" value="ECO:0007669"/>
    <property type="project" value="TreeGrafter"/>
</dbReference>
<dbReference type="InterPro" id="IPR007148">
    <property type="entry name" value="SSU_processome_Utp12"/>
</dbReference>
<evidence type="ECO:0000256" key="2">
    <source>
        <dbReference type="ARBA" id="ARBA00023242"/>
    </source>
</evidence>
<feature type="domain" description="Small-subunit processome Utp12" evidence="5">
    <location>
        <begin position="187"/>
        <end position="289"/>
    </location>
</feature>
<keyword evidence="2" id="KW-0539">Nucleus</keyword>
<comment type="similarity">
    <text evidence="3">Belongs to the UTP5 family.</text>
</comment>
<feature type="compositionally biased region" description="Acidic residues" evidence="4">
    <location>
        <begin position="115"/>
        <end position="124"/>
    </location>
</feature>
<dbReference type="Proteomes" id="UP001174691">
    <property type="component" value="Unassembled WGS sequence"/>
</dbReference>
<dbReference type="EMBL" id="JANBVN010000057">
    <property type="protein sequence ID" value="KAJ9152294.1"/>
    <property type="molecule type" value="Genomic_DNA"/>
</dbReference>